<dbReference type="STRING" id="1284197.S8AR09"/>
<dbReference type="InterPro" id="IPR011043">
    <property type="entry name" value="Gal_Oxase/kelch_b-propeller"/>
</dbReference>
<evidence type="ECO:0008006" key="5">
    <source>
        <dbReference type="Google" id="ProtNLM"/>
    </source>
</evidence>
<protein>
    <recommendedName>
        <fullName evidence="5">Kelch repeat protein</fullName>
    </recommendedName>
</protein>
<dbReference type="OrthoDB" id="10251809at2759"/>
<evidence type="ECO:0000256" key="1">
    <source>
        <dbReference type="SAM" id="MobiDB-lite"/>
    </source>
</evidence>
<feature type="transmembrane region" description="Helical" evidence="2">
    <location>
        <begin position="462"/>
        <end position="484"/>
    </location>
</feature>
<dbReference type="PANTHER" id="PTHR23244:SF492">
    <property type="entry name" value="KELCH DOMAIN-CONTAINING PROTEIN-CONTAINING PROTEIN"/>
    <property type="match status" value="1"/>
</dbReference>
<evidence type="ECO:0000313" key="4">
    <source>
        <dbReference type="Proteomes" id="UP000015100"/>
    </source>
</evidence>
<comment type="caution">
    <text evidence="3">The sequence shown here is derived from an EMBL/GenBank/DDBJ whole genome shotgun (WGS) entry which is preliminary data.</text>
</comment>
<dbReference type="AlphaFoldDB" id="S8AR09"/>
<dbReference type="Gene3D" id="2.120.10.80">
    <property type="entry name" value="Kelch-type beta propeller"/>
    <property type="match status" value="2"/>
</dbReference>
<feature type="compositionally biased region" description="Low complexity" evidence="1">
    <location>
        <begin position="434"/>
        <end position="453"/>
    </location>
</feature>
<dbReference type="SUPFAM" id="SSF50965">
    <property type="entry name" value="Galactose oxidase, central domain"/>
    <property type="match status" value="1"/>
</dbReference>
<accession>S8AR09</accession>
<sequence>MSGSTDGLCSLYDQRVAVVNDTLYFTSGSYLFSRDRKPASDPKIHKINLADNLGVDGIIAQALIETEDAPDAGIGAFFYNEELPEKLWAYAAVRRSVDTPDSVNQTDTMWAYYVTAKQWNSETIDGGEYQWFNQTNGFVATAPDGRSWYGGGRGLGIYKQNPGLVYFEGNAATPKWSFIKEPIDSEAIDTPSTVGGSAVYVPAGDAGIIVLMGGFDSTVKGTMFAEGSGLDWDLRPLSDIYVYDIATNIWNRITATGITIPTERAEFCTVVNSAPDGSYHNIVLYGGWSQFYEAAFADVWVLTLPAFHWIQVDDQNNPDTRTSVNNLDNPAVTTIGRTRHKCNLYKTTQMIVTGGIVSQLGDIKLNIDACNATHPPFLVLDTNTFVWKASISSDSQDYEVPSFVQSAVRNRNSPASGWPNARVENLFTLTPIPTTSSTTSSAPTNAESTSPAAKSGLSTGGIAGAAVGGVLVLFFIIGAILFWLRHRKQLQEPFLPGPYDYFEQGGGGLSIWPKAELPSNLPPAELPNNYSAMELPAGTNNAELPAESARVELMPILGRRREPQPMIPPPPAPYR</sequence>
<reference evidence="3 4" key="1">
    <citation type="journal article" date="2013" name="PLoS Genet.">
        <title>Genomic mechanisms accounting for the adaptation to parasitism in nematode-trapping fungi.</title>
        <authorList>
            <person name="Meerupati T."/>
            <person name="Andersson K.M."/>
            <person name="Friman E."/>
            <person name="Kumar D."/>
            <person name="Tunlid A."/>
            <person name="Ahren D."/>
        </authorList>
    </citation>
    <scope>NUCLEOTIDE SEQUENCE [LARGE SCALE GENOMIC DNA]</scope>
    <source>
        <strain evidence="3 4">CBS 200.50</strain>
    </source>
</reference>
<gene>
    <name evidence="3" type="ORF">H072_605</name>
</gene>
<dbReference type="Proteomes" id="UP000015100">
    <property type="component" value="Unassembled WGS sequence"/>
</dbReference>
<feature type="region of interest" description="Disordered" evidence="1">
    <location>
        <begin position="434"/>
        <end position="456"/>
    </location>
</feature>
<name>S8AR09_DACHA</name>
<keyword evidence="4" id="KW-1185">Reference proteome</keyword>
<dbReference type="HOGENOM" id="CLU_012508_2_2_1"/>
<dbReference type="InterPro" id="IPR015915">
    <property type="entry name" value="Kelch-typ_b-propeller"/>
</dbReference>
<organism evidence="3 4">
    <name type="scientific">Dactylellina haptotyla (strain CBS 200.50)</name>
    <name type="common">Nematode-trapping fungus</name>
    <name type="synonym">Monacrosporium haptotylum</name>
    <dbReference type="NCBI Taxonomy" id="1284197"/>
    <lineage>
        <taxon>Eukaryota</taxon>
        <taxon>Fungi</taxon>
        <taxon>Dikarya</taxon>
        <taxon>Ascomycota</taxon>
        <taxon>Pezizomycotina</taxon>
        <taxon>Orbiliomycetes</taxon>
        <taxon>Orbiliales</taxon>
        <taxon>Orbiliaceae</taxon>
        <taxon>Dactylellina</taxon>
    </lineage>
</organism>
<keyword evidence="2" id="KW-1133">Transmembrane helix</keyword>
<dbReference type="PANTHER" id="PTHR23244">
    <property type="entry name" value="KELCH REPEAT DOMAIN"/>
    <property type="match status" value="1"/>
</dbReference>
<proteinExistence type="predicted"/>
<dbReference type="eggNOG" id="ENOG502S423">
    <property type="taxonomic scope" value="Eukaryota"/>
</dbReference>
<keyword evidence="2" id="KW-0472">Membrane</keyword>
<dbReference type="EMBL" id="AQGS01000016">
    <property type="protein sequence ID" value="EPS45385.1"/>
    <property type="molecule type" value="Genomic_DNA"/>
</dbReference>
<reference evidence="4" key="2">
    <citation type="submission" date="2013-04" db="EMBL/GenBank/DDBJ databases">
        <title>Genomic mechanisms accounting for the adaptation to parasitism in nematode-trapping fungi.</title>
        <authorList>
            <person name="Ahren D.G."/>
        </authorList>
    </citation>
    <scope>NUCLEOTIDE SEQUENCE [LARGE SCALE GENOMIC DNA]</scope>
    <source>
        <strain evidence="4">CBS 200.50</strain>
    </source>
</reference>
<keyword evidence="2" id="KW-0812">Transmembrane</keyword>
<evidence type="ECO:0000256" key="2">
    <source>
        <dbReference type="SAM" id="Phobius"/>
    </source>
</evidence>
<evidence type="ECO:0000313" key="3">
    <source>
        <dbReference type="EMBL" id="EPS45385.1"/>
    </source>
</evidence>